<organism evidence="1 2">
    <name type="scientific">Pseudoalteromonas holothuriae</name>
    <dbReference type="NCBI Taxonomy" id="2963714"/>
    <lineage>
        <taxon>Bacteria</taxon>
        <taxon>Pseudomonadati</taxon>
        <taxon>Pseudomonadota</taxon>
        <taxon>Gammaproteobacteria</taxon>
        <taxon>Alteromonadales</taxon>
        <taxon>Pseudoalteromonadaceae</taxon>
        <taxon>Pseudoalteromonas</taxon>
    </lineage>
</organism>
<dbReference type="Gene3D" id="3.40.190.10">
    <property type="entry name" value="Periplasmic binding protein-like II"/>
    <property type="match status" value="2"/>
</dbReference>
<evidence type="ECO:0000313" key="2">
    <source>
        <dbReference type="Proteomes" id="UP001152467"/>
    </source>
</evidence>
<protein>
    <recommendedName>
        <fullName evidence="3">Solute-binding protein family 3/N-terminal domain-containing protein</fullName>
    </recommendedName>
</protein>
<sequence length="241" mass="27523">MKYLYLLFCLLSLPLYGQSYHFASINFLIEQEVGRIVITEVYKRLGINITITPLPGKRAQHETAVGLNDGEIMRIYSYGEETPSTIRVPTSYYYLETMVFSKKGSGVNIKTPADLARYQVVKVRGVKHTDNITKGLKDITDTDNTSQMFKLIQAGLADIALTNKMDGLVVLKKLGITDITPQTQHLDKLPLYHYIRKEHINLIKRVDNKLKEMKKSGELAKLITIAEHEVFKRKALYKMQN</sequence>
<dbReference type="Proteomes" id="UP001152467">
    <property type="component" value="Unassembled WGS sequence"/>
</dbReference>
<reference evidence="1" key="1">
    <citation type="submission" date="2022-07" db="EMBL/GenBank/DDBJ databases">
        <authorList>
            <person name="Criscuolo A."/>
        </authorList>
    </citation>
    <scope>NUCLEOTIDE SEQUENCE</scope>
    <source>
        <strain evidence="1">CIP111854</strain>
    </source>
</reference>
<gene>
    <name evidence="1" type="ORF">PSECIP111854_03734</name>
</gene>
<keyword evidence="2" id="KW-1185">Reference proteome</keyword>
<dbReference type="EMBL" id="CAMAPC010000022">
    <property type="protein sequence ID" value="CAH9065689.1"/>
    <property type="molecule type" value="Genomic_DNA"/>
</dbReference>
<evidence type="ECO:0000313" key="1">
    <source>
        <dbReference type="EMBL" id="CAH9065689.1"/>
    </source>
</evidence>
<accession>A0A9W4R4H7</accession>
<dbReference type="RefSeq" id="WP_261627024.1">
    <property type="nucleotide sequence ID" value="NZ_CAMAPC010000022.1"/>
</dbReference>
<dbReference type="AlphaFoldDB" id="A0A9W4R4H7"/>
<evidence type="ECO:0008006" key="3">
    <source>
        <dbReference type="Google" id="ProtNLM"/>
    </source>
</evidence>
<comment type="caution">
    <text evidence="1">The sequence shown here is derived from an EMBL/GenBank/DDBJ whole genome shotgun (WGS) entry which is preliminary data.</text>
</comment>
<name>A0A9W4R4H7_9GAMM</name>
<dbReference type="SUPFAM" id="SSF53850">
    <property type="entry name" value="Periplasmic binding protein-like II"/>
    <property type="match status" value="1"/>
</dbReference>
<proteinExistence type="predicted"/>